<dbReference type="GO" id="GO:0051604">
    <property type="term" value="P:protein maturation"/>
    <property type="evidence" value="ECO:0007669"/>
    <property type="project" value="TreeGrafter"/>
</dbReference>
<dbReference type="Gene3D" id="3.90.1670.10">
    <property type="entry name" value="FdhE-like domain"/>
    <property type="match status" value="1"/>
</dbReference>
<dbReference type="InterPro" id="IPR006452">
    <property type="entry name" value="Formate_DH_accessory"/>
</dbReference>
<dbReference type="PANTHER" id="PTHR37689:SF1">
    <property type="entry name" value="PROTEIN FDHE"/>
    <property type="match status" value="1"/>
</dbReference>
<protein>
    <recommendedName>
        <fullName evidence="3">Formate dehydrogenase accessory protein FdhE</fullName>
    </recommendedName>
</protein>
<keyword evidence="2" id="KW-1185">Reference proteome</keyword>
<comment type="caution">
    <text evidence="1">The sequence shown here is derived from an EMBL/GenBank/DDBJ whole genome shotgun (WGS) entry which is preliminary data.</text>
</comment>
<dbReference type="eggNOG" id="COG3058">
    <property type="taxonomic scope" value="Bacteria"/>
</dbReference>
<dbReference type="PANTHER" id="PTHR37689">
    <property type="entry name" value="PROTEIN FDHE"/>
    <property type="match status" value="1"/>
</dbReference>
<sequence length="265" mass="29026">MGLSELAGKYPFLKENIPFWERYLAARDKVLDMLPAVLDVSALEAAGFKGRLARGVPFLADVPVGIAPADYAALTGAFARAMAIEYSPDYWGERVPAWADLTVTPDAQGFVQAEVHAAVASFLESVVLPDEDTAGWLEPYCPVCGAGAALGFIDQSGKKTLVCSHCHAVWQYLRTACGLCGHSQERGAVFLSADELPGWRLELCESCSHYLKVFDMREGLPDIISYPLFYLTTWELDLAARSEGHQPALFAIFGRAGWLLPRTRH</sequence>
<gene>
    <name evidence="1" type="ORF">TcarDRAFT_1725</name>
</gene>
<dbReference type="GO" id="GO:0005829">
    <property type="term" value="C:cytosol"/>
    <property type="evidence" value="ECO:0007669"/>
    <property type="project" value="TreeGrafter"/>
</dbReference>
<dbReference type="EMBL" id="AAWL01000004">
    <property type="protein sequence ID" value="EAX48178.1"/>
    <property type="molecule type" value="Genomic_DNA"/>
</dbReference>
<accession>A1HP70</accession>
<organism evidence="1 2">
    <name type="scientific">Thermosinus carboxydivorans Nor1</name>
    <dbReference type="NCBI Taxonomy" id="401526"/>
    <lineage>
        <taxon>Bacteria</taxon>
        <taxon>Bacillati</taxon>
        <taxon>Bacillota</taxon>
        <taxon>Negativicutes</taxon>
        <taxon>Selenomonadales</taxon>
        <taxon>Sporomusaceae</taxon>
        <taxon>Thermosinus</taxon>
    </lineage>
</organism>
<reference evidence="1 2" key="2">
    <citation type="submission" date="2007-01" db="EMBL/GenBank/DDBJ databases">
        <title>Sequencing of the draft genome and assembly of Thermosinus carboxydivorans Nor1.</title>
        <authorList>
            <consortium name="US DOE Joint Genome Institute (JGI-PGF)"/>
            <person name="Copeland A."/>
            <person name="Lucas S."/>
            <person name="Lapidus A."/>
            <person name="Barry K."/>
            <person name="Glavina del Rio T."/>
            <person name="Dalin E."/>
            <person name="Tice H."/>
            <person name="Bruce D."/>
            <person name="Pitluck S."/>
            <person name="Richardson P."/>
        </authorList>
    </citation>
    <scope>NUCLEOTIDE SEQUENCE [LARGE SCALE GENOMIC DNA]</scope>
    <source>
        <strain evidence="1 2">Nor1</strain>
    </source>
</reference>
<name>A1HP70_9FIRM</name>
<dbReference type="InterPro" id="IPR024064">
    <property type="entry name" value="FdhE-like_sf"/>
</dbReference>
<dbReference type="Proteomes" id="UP000005139">
    <property type="component" value="Unassembled WGS sequence"/>
</dbReference>
<dbReference type="GO" id="GO:0008199">
    <property type="term" value="F:ferric iron binding"/>
    <property type="evidence" value="ECO:0007669"/>
    <property type="project" value="TreeGrafter"/>
</dbReference>
<evidence type="ECO:0008006" key="3">
    <source>
        <dbReference type="Google" id="ProtNLM"/>
    </source>
</evidence>
<dbReference type="AlphaFoldDB" id="A1HP70"/>
<reference evidence="1 2" key="1">
    <citation type="submission" date="2007-01" db="EMBL/GenBank/DDBJ databases">
        <title>Annotation of the draft genome assembly of Thermosinus carboxydivorans Nor1.</title>
        <authorList>
            <consortium name="US DOE Joint Genome Institute (JGI-ORNL)"/>
            <person name="Larimer F."/>
            <person name="Land M."/>
            <person name="Hauser L."/>
        </authorList>
    </citation>
    <scope>NUCLEOTIDE SEQUENCE [LARGE SCALE GENOMIC DNA]</scope>
    <source>
        <strain evidence="1 2">Nor1</strain>
    </source>
</reference>
<dbReference type="RefSeq" id="WP_007288832.1">
    <property type="nucleotide sequence ID" value="NZ_AAWL01000004.1"/>
</dbReference>
<dbReference type="OrthoDB" id="9811074at2"/>
<dbReference type="SUPFAM" id="SSF144020">
    <property type="entry name" value="FdhE-like"/>
    <property type="match status" value="1"/>
</dbReference>
<evidence type="ECO:0000313" key="1">
    <source>
        <dbReference type="EMBL" id="EAX48178.1"/>
    </source>
</evidence>
<proteinExistence type="predicted"/>
<evidence type="ECO:0000313" key="2">
    <source>
        <dbReference type="Proteomes" id="UP000005139"/>
    </source>
</evidence>